<keyword evidence="1" id="KW-0805">Transcription regulation</keyword>
<dbReference type="Gene3D" id="1.10.357.10">
    <property type="entry name" value="Tetracycline Repressor, domain 2"/>
    <property type="match status" value="1"/>
</dbReference>
<dbReference type="InterPro" id="IPR011075">
    <property type="entry name" value="TetR_C"/>
</dbReference>
<keyword evidence="3" id="KW-0804">Transcription</keyword>
<protein>
    <submittedName>
        <fullName evidence="6">AcrR family transcriptional regulator</fullName>
    </submittedName>
</protein>
<accession>A0A7W7H1P0</accession>
<evidence type="ECO:0000313" key="6">
    <source>
        <dbReference type="EMBL" id="MBB4742346.1"/>
    </source>
</evidence>
<proteinExistence type="predicted"/>
<evidence type="ECO:0000256" key="2">
    <source>
        <dbReference type="ARBA" id="ARBA00023125"/>
    </source>
</evidence>
<evidence type="ECO:0000256" key="3">
    <source>
        <dbReference type="ARBA" id="ARBA00023163"/>
    </source>
</evidence>
<keyword evidence="7" id="KW-1185">Reference proteome</keyword>
<dbReference type="AlphaFoldDB" id="A0A7W7H1P0"/>
<comment type="caution">
    <text evidence="6">The sequence shown here is derived from an EMBL/GenBank/DDBJ whole genome shotgun (WGS) entry which is preliminary data.</text>
</comment>
<dbReference type="PROSITE" id="PS50977">
    <property type="entry name" value="HTH_TETR_2"/>
    <property type="match status" value="1"/>
</dbReference>
<evidence type="ECO:0000259" key="5">
    <source>
        <dbReference type="PROSITE" id="PS50977"/>
    </source>
</evidence>
<feature type="domain" description="HTH tetR-type" evidence="5">
    <location>
        <begin position="14"/>
        <end position="74"/>
    </location>
</feature>
<dbReference type="PANTHER" id="PTHR30055:SF230">
    <property type="entry name" value="TRANSCRIPTIONAL REGULATORY PROTEIN (PROBABLY TETR-FAMILY)-RELATED"/>
    <property type="match status" value="1"/>
</dbReference>
<dbReference type="Proteomes" id="UP000546162">
    <property type="component" value="Unassembled WGS sequence"/>
</dbReference>
<organism evidence="6 7">
    <name type="scientific">Actinoplanes octamycinicus</name>
    <dbReference type="NCBI Taxonomy" id="135948"/>
    <lineage>
        <taxon>Bacteria</taxon>
        <taxon>Bacillati</taxon>
        <taxon>Actinomycetota</taxon>
        <taxon>Actinomycetes</taxon>
        <taxon>Micromonosporales</taxon>
        <taxon>Micromonosporaceae</taxon>
        <taxon>Actinoplanes</taxon>
    </lineage>
</organism>
<dbReference type="InterPro" id="IPR050109">
    <property type="entry name" value="HTH-type_TetR-like_transc_reg"/>
</dbReference>
<evidence type="ECO:0000256" key="4">
    <source>
        <dbReference type="PROSITE-ProRule" id="PRU00335"/>
    </source>
</evidence>
<dbReference type="PANTHER" id="PTHR30055">
    <property type="entry name" value="HTH-TYPE TRANSCRIPTIONAL REGULATOR RUTR"/>
    <property type="match status" value="1"/>
</dbReference>
<dbReference type="RefSeq" id="WP_185042724.1">
    <property type="nucleotide sequence ID" value="NZ_BAABFG010000005.1"/>
</dbReference>
<dbReference type="Pfam" id="PF16859">
    <property type="entry name" value="TetR_C_11"/>
    <property type="match status" value="1"/>
</dbReference>
<dbReference type="GO" id="GO:0000976">
    <property type="term" value="F:transcription cis-regulatory region binding"/>
    <property type="evidence" value="ECO:0007669"/>
    <property type="project" value="TreeGrafter"/>
</dbReference>
<dbReference type="PRINTS" id="PR00455">
    <property type="entry name" value="HTHTETR"/>
</dbReference>
<dbReference type="Pfam" id="PF00440">
    <property type="entry name" value="TetR_N"/>
    <property type="match status" value="1"/>
</dbReference>
<reference evidence="6 7" key="1">
    <citation type="submission" date="2020-08" db="EMBL/GenBank/DDBJ databases">
        <title>Sequencing the genomes of 1000 actinobacteria strains.</title>
        <authorList>
            <person name="Klenk H.-P."/>
        </authorList>
    </citation>
    <scope>NUCLEOTIDE SEQUENCE [LARGE SCALE GENOMIC DNA]</scope>
    <source>
        <strain evidence="6 7">DSM 45809</strain>
    </source>
</reference>
<gene>
    <name evidence="6" type="ORF">BJY16_005805</name>
</gene>
<dbReference type="InterPro" id="IPR009057">
    <property type="entry name" value="Homeodomain-like_sf"/>
</dbReference>
<evidence type="ECO:0000313" key="7">
    <source>
        <dbReference type="Proteomes" id="UP000546162"/>
    </source>
</evidence>
<dbReference type="SUPFAM" id="SSF48498">
    <property type="entry name" value="Tetracyclin repressor-like, C-terminal domain"/>
    <property type="match status" value="1"/>
</dbReference>
<sequence>MSATAAGPGRPRDPEVDRRISQAALDVFGDGGWAGFAMETVARRAGIGKATLYLRWTSKEELLTDALTGRLATVSDVDTGTLRGDLVQLATQIIEIYTGPAGRAALRLNLEAASIPGVAEHYVQLRNSQIEAARAIVRRGIDRGELPAATSVTLLLNTLLGGAMMHALTTPPERRAALAAEAAGHARQLVDFLLHAVVAPDPRARVTPLFRPPV</sequence>
<evidence type="ECO:0000256" key="1">
    <source>
        <dbReference type="ARBA" id="ARBA00023015"/>
    </source>
</evidence>
<dbReference type="GO" id="GO:0003700">
    <property type="term" value="F:DNA-binding transcription factor activity"/>
    <property type="evidence" value="ECO:0007669"/>
    <property type="project" value="TreeGrafter"/>
</dbReference>
<dbReference type="Gene3D" id="1.10.10.60">
    <property type="entry name" value="Homeodomain-like"/>
    <property type="match status" value="1"/>
</dbReference>
<dbReference type="EMBL" id="JACHNB010000001">
    <property type="protein sequence ID" value="MBB4742346.1"/>
    <property type="molecule type" value="Genomic_DNA"/>
</dbReference>
<feature type="DNA-binding region" description="H-T-H motif" evidence="4">
    <location>
        <begin position="37"/>
        <end position="56"/>
    </location>
</feature>
<dbReference type="InterPro" id="IPR036271">
    <property type="entry name" value="Tet_transcr_reg_TetR-rel_C_sf"/>
</dbReference>
<dbReference type="SUPFAM" id="SSF46689">
    <property type="entry name" value="Homeodomain-like"/>
    <property type="match status" value="1"/>
</dbReference>
<dbReference type="InterPro" id="IPR001647">
    <property type="entry name" value="HTH_TetR"/>
</dbReference>
<name>A0A7W7H1P0_9ACTN</name>
<keyword evidence="2 4" id="KW-0238">DNA-binding</keyword>